<dbReference type="CDD" id="cd02008">
    <property type="entry name" value="TPP_IOR_alpha"/>
    <property type="match status" value="1"/>
</dbReference>
<feature type="domain" description="DUF6537" evidence="9">
    <location>
        <begin position="969"/>
        <end position="1169"/>
    </location>
</feature>
<dbReference type="Proteomes" id="UP000186819">
    <property type="component" value="Unassembled WGS sequence"/>
</dbReference>
<dbReference type="CDD" id="cd07034">
    <property type="entry name" value="TPP_PYR_PFOR_IOR-alpha_like"/>
    <property type="match status" value="1"/>
</dbReference>
<organism evidence="10 11">
    <name type="scientific">Aromatoleum tolulyticum</name>
    <dbReference type="NCBI Taxonomy" id="34027"/>
    <lineage>
        <taxon>Bacteria</taxon>
        <taxon>Pseudomonadati</taxon>
        <taxon>Pseudomonadota</taxon>
        <taxon>Betaproteobacteria</taxon>
        <taxon>Rhodocyclales</taxon>
        <taxon>Rhodocyclaceae</taxon>
        <taxon>Aromatoleum</taxon>
    </lineage>
</organism>
<protein>
    <submittedName>
        <fullName evidence="10">Indolepyruvate ferredoxin oxidoreductase</fullName>
    </submittedName>
</protein>
<dbReference type="Pfam" id="PF01558">
    <property type="entry name" value="POR"/>
    <property type="match status" value="1"/>
</dbReference>
<dbReference type="Gene3D" id="3.40.50.920">
    <property type="match status" value="1"/>
</dbReference>
<dbReference type="InterPro" id="IPR051457">
    <property type="entry name" value="2-oxoacid:Fd_oxidoreductase"/>
</dbReference>
<keyword evidence="6" id="KW-0411">Iron-sulfur</keyword>
<dbReference type="NCBIfam" id="NF009588">
    <property type="entry name" value="PRK13029.1"/>
    <property type="match status" value="1"/>
</dbReference>
<evidence type="ECO:0000313" key="10">
    <source>
        <dbReference type="EMBL" id="SIR47189.1"/>
    </source>
</evidence>
<keyword evidence="2" id="KW-0479">Metal-binding</keyword>
<dbReference type="InterPro" id="IPR019752">
    <property type="entry name" value="Pyrv/ketoisovalerate_OxRed_cat"/>
</dbReference>
<dbReference type="Gene3D" id="3.40.50.970">
    <property type="match status" value="1"/>
</dbReference>
<dbReference type="STRING" id="34027.SAMN05421829_116100"/>
<keyword evidence="10" id="KW-0670">Pyruvate</keyword>
<evidence type="ECO:0000259" key="8">
    <source>
        <dbReference type="Pfam" id="PF02775"/>
    </source>
</evidence>
<evidence type="ECO:0000259" key="7">
    <source>
        <dbReference type="Pfam" id="PF01558"/>
    </source>
</evidence>
<dbReference type="InterPro" id="IPR046667">
    <property type="entry name" value="DUF6537"/>
</dbReference>
<keyword evidence="4" id="KW-0560">Oxidoreductase</keyword>
<dbReference type="SUPFAM" id="SSF52922">
    <property type="entry name" value="TK C-terminal domain-like"/>
    <property type="match status" value="1"/>
</dbReference>
<feature type="domain" description="Pyruvate/ketoisovalerate oxidoreductase catalytic" evidence="7">
    <location>
        <begin position="750"/>
        <end position="941"/>
    </location>
</feature>
<evidence type="ECO:0000256" key="2">
    <source>
        <dbReference type="ARBA" id="ARBA00022485"/>
    </source>
</evidence>
<keyword evidence="1" id="KW-0813">Transport</keyword>
<dbReference type="AlphaFoldDB" id="A0A1N7B790"/>
<dbReference type="GO" id="GO:0030976">
    <property type="term" value="F:thiamine pyrophosphate binding"/>
    <property type="evidence" value="ECO:0007669"/>
    <property type="project" value="InterPro"/>
</dbReference>
<dbReference type="GO" id="GO:0016625">
    <property type="term" value="F:oxidoreductase activity, acting on the aldehyde or oxo group of donors, iron-sulfur protein as acceptor"/>
    <property type="evidence" value="ECO:0007669"/>
    <property type="project" value="UniProtKB-ARBA"/>
</dbReference>
<dbReference type="Gene3D" id="3.40.920.10">
    <property type="entry name" value="Pyruvate-ferredoxin oxidoreductase, PFOR, domain III"/>
    <property type="match status" value="1"/>
</dbReference>
<dbReference type="InterPro" id="IPR029061">
    <property type="entry name" value="THDP-binding"/>
</dbReference>
<dbReference type="GO" id="GO:0044281">
    <property type="term" value="P:small molecule metabolic process"/>
    <property type="evidence" value="ECO:0007669"/>
    <property type="project" value="UniProtKB-ARBA"/>
</dbReference>
<dbReference type="SUPFAM" id="SSF53323">
    <property type="entry name" value="Pyruvate-ferredoxin oxidoreductase, PFOR, domain III"/>
    <property type="match status" value="1"/>
</dbReference>
<gene>
    <name evidence="10" type="ORF">SAMN05421829_116100</name>
</gene>
<sequence>MAEADPRSDASPVRKVSLEDKYTQTSGRVYLTGYQALVRLLMIQKERDRATGLNTAGFVSGYRGSPLGGLDQTLWKAQTHLSSHDIVFQPGVNEDLAATAVWGTQQVNLSPQAKYDGVFAMWYGKGPGVDRSGDVFRHANAAGTSPHGGVLVVAGDDHAAKSSTLPHQTDHYFKAMMMPVLAPAGVQEYIDFGVHGYALSRYSGCWVAFKALADTVETSASVDVDPLRVGVVIPTDFALPPDGLNIRWPDPPLVQEKRLLHYKLYAALAYCRANGLNRIVIDSPGPRLGIITCGKSYLDVRQALDDLGIDEALAAGIGIRLFKVGMVWPLEAEGVRKFAAGLDEILVIEEKRQLLEYQLKEELYNWREDVRPRVVGKFDEKGEWAMIPQAGGGVDHGEWLLPAAGELTPAMIAQVIAARVGRFFTSARIEARLAFLLEKEKALAERFFAIDRVPTFCPGCPHNTSTHVPEGSRAVAGIGCHYMATWMPERRTGAFTQMGGEGVPWVGQAPFTHEQHVFANLGDGTYFHSGLLAIRQAVAARVNITYKILFNDAVAMTGGQPLDGGLTVPKIVRQLQAEGVSNIVVVTDGTDRHYGPSDIPHVPVRHRDELDAVQRELRASPGVTALIYDQTCAAEKRRRRKRGAYPDPARRVFINEAVCEGCGDCGVQSNCMAVVPVETPFGRKRQIDQSACNKDYSCLKGFCPSFITIEGGRLRRGGAQAADNAWIATLPEPELPGTAAPFGMLVTGVGGSGVVTIGALIGMGAHIDGKGVTVLDMTGLAQKGGSVFSHIRVADRPDDLHAVRIAAGEAQAVIGGDLVVTASVEALAKMAAGRTRAIVNMAETPTSEFARNPDWSFPVERMERAIREAVGDGPERQAADFIDAQRTATALMGDAIATNAFLLGYAWQKGMVPVTRAALLKAIELNAVAVAMNTQAFEWGRRAAVEPEAVARVLEPAQVVPIRTETLDGLIAMHDETLAAYQDAAYAARYRRLVERVRGAETRVAGTGATLRLTEAVARGLFKLMAYKDEYEVARLYTDPAFWARVEASFEGDYELRFHLAPPLLARPDPNTGKLRKKAYGPRMLKAFRWLARLRRVRGTAWDVFGYSAERRAERALIPQYERDIIELLETLSFLRLPAAVEIAKLPEQIRGYGHIKAHNMAQAATRRAELLAAWREPIGEGHAGASEAA</sequence>
<dbReference type="OrthoDB" id="9803617at2"/>
<evidence type="ECO:0000256" key="6">
    <source>
        <dbReference type="ARBA" id="ARBA00023014"/>
    </source>
</evidence>
<dbReference type="EMBL" id="FTMD01000016">
    <property type="protein sequence ID" value="SIR47189.1"/>
    <property type="molecule type" value="Genomic_DNA"/>
</dbReference>
<dbReference type="RefSeq" id="WP_076603880.1">
    <property type="nucleotide sequence ID" value="NZ_FTMD01000016.1"/>
</dbReference>
<dbReference type="InterPro" id="IPR002869">
    <property type="entry name" value="Pyrv_flavodox_OxRed_cen"/>
</dbReference>
<dbReference type="InterPro" id="IPR009014">
    <property type="entry name" value="Transketo_C/PFOR_II"/>
</dbReference>
<evidence type="ECO:0000256" key="3">
    <source>
        <dbReference type="ARBA" id="ARBA00022982"/>
    </source>
</evidence>
<keyword evidence="2" id="KW-0004">4Fe-4S</keyword>
<evidence type="ECO:0000313" key="11">
    <source>
        <dbReference type="Proteomes" id="UP000186819"/>
    </source>
</evidence>
<dbReference type="PANTHER" id="PTHR48084">
    <property type="entry name" value="2-OXOGLUTARATE OXIDOREDUCTASE SUBUNIT KORB-RELATED"/>
    <property type="match status" value="1"/>
</dbReference>
<evidence type="ECO:0000259" key="9">
    <source>
        <dbReference type="Pfam" id="PF20169"/>
    </source>
</evidence>
<reference evidence="11" key="1">
    <citation type="submission" date="2017-01" db="EMBL/GenBank/DDBJ databases">
        <authorList>
            <person name="Varghese N."/>
            <person name="Submissions S."/>
        </authorList>
    </citation>
    <scope>NUCLEOTIDE SEQUENCE [LARGE SCALE GENOMIC DNA]</scope>
    <source>
        <strain evidence="11">ATCC 51758</strain>
    </source>
</reference>
<evidence type="ECO:0000256" key="1">
    <source>
        <dbReference type="ARBA" id="ARBA00022448"/>
    </source>
</evidence>
<dbReference type="SUPFAM" id="SSF52518">
    <property type="entry name" value="Thiamin diphosphate-binding fold (THDP-binding)"/>
    <property type="match status" value="2"/>
</dbReference>
<keyword evidence="3" id="KW-0249">Electron transport</keyword>
<keyword evidence="5" id="KW-0408">Iron</keyword>
<evidence type="ECO:0000256" key="5">
    <source>
        <dbReference type="ARBA" id="ARBA00023004"/>
    </source>
</evidence>
<dbReference type="GO" id="GO:0051539">
    <property type="term" value="F:4 iron, 4 sulfur cluster binding"/>
    <property type="evidence" value="ECO:0007669"/>
    <property type="project" value="UniProtKB-KW"/>
</dbReference>
<feature type="domain" description="Thiamine pyrophosphate enzyme TPP-binding" evidence="8">
    <location>
        <begin position="477"/>
        <end position="563"/>
    </location>
</feature>
<keyword evidence="11" id="KW-1185">Reference proteome</keyword>
<dbReference type="GO" id="GO:0045333">
    <property type="term" value="P:cellular respiration"/>
    <property type="evidence" value="ECO:0007669"/>
    <property type="project" value="UniProtKB-ARBA"/>
</dbReference>
<accession>A0A1N7B790</accession>
<dbReference type="PANTHER" id="PTHR48084:SF3">
    <property type="entry name" value="SUBUNIT OF PYRUVATE:FLAVODOXIN OXIDOREDUCTASE"/>
    <property type="match status" value="1"/>
</dbReference>
<dbReference type="InterPro" id="IPR011766">
    <property type="entry name" value="TPP_enzyme_TPP-bd"/>
</dbReference>
<proteinExistence type="predicted"/>
<evidence type="ECO:0000256" key="4">
    <source>
        <dbReference type="ARBA" id="ARBA00023002"/>
    </source>
</evidence>
<dbReference type="Pfam" id="PF02775">
    <property type="entry name" value="TPP_enzyme_C"/>
    <property type="match status" value="1"/>
</dbReference>
<dbReference type="InterPro" id="IPR002880">
    <property type="entry name" value="Pyrv_Fd/Flavodoxin_OxRdtase_N"/>
</dbReference>
<dbReference type="Pfam" id="PF20169">
    <property type="entry name" value="DUF6537"/>
    <property type="match status" value="1"/>
</dbReference>
<dbReference type="NCBIfam" id="NF009589">
    <property type="entry name" value="PRK13030.1"/>
    <property type="match status" value="1"/>
</dbReference>
<name>A0A1N7B790_9RHOO</name>